<name>A0A1X3DJT1_9NEIS</name>
<dbReference type="RefSeq" id="WP_085358748.1">
    <property type="nucleotide sequence ID" value="NZ_MTAB01000007.1"/>
</dbReference>
<evidence type="ECO:0000313" key="2">
    <source>
        <dbReference type="EMBL" id="OSI23219.1"/>
    </source>
</evidence>
<keyword evidence="1" id="KW-0472">Membrane</keyword>
<protein>
    <submittedName>
        <fullName evidence="2">Uncharacterized protein</fullName>
    </submittedName>
</protein>
<organism evidence="2 3">
    <name type="scientific">Neisseria dumasiana</name>
    <dbReference type="NCBI Taxonomy" id="1931275"/>
    <lineage>
        <taxon>Bacteria</taxon>
        <taxon>Pseudomonadati</taxon>
        <taxon>Pseudomonadota</taxon>
        <taxon>Betaproteobacteria</taxon>
        <taxon>Neisseriales</taxon>
        <taxon>Neisseriaceae</taxon>
        <taxon>Neisseria</taxon>
    </lineage>
</organism>
<keyword evidence="1" id="KW-1133">Transmembrane helix</keyword>
<evidence type="ECO:0000256" key="1">
    <source>
        <dbReference type="SAM" id="Phobius"/>
    </source>
</evidence>
<dbReference type="Proteomes" id="UP000193303">
    <property type="component" value="Unassembled WGS sequence"/>
</dbReference>
<proteinExistence type="predicted"/>
<sequence>MKSDLKNEYYYNQELTHEKCYQKTSFFSKVCTIIFVLLWALIFLPGILGFEINKKLNLFFSGVQEQ</sequence>
<reference evidence="3" key="1">
    <citation type="submission" date="2017-01" db="EMBL/GenBank/DDBJ databases">
        <authorList>
            <person name="Mah S.A."/>
            <person name="Swanson W.J."/>
            <person name="Moy G.W."/>
            <person name="Vacquier V.D."/>
        </authorList>
    </citation>
    <scope>NUCLEOTIDE SEQUENCE [LARGE SCALE GENOMIC DNA]</scope>
    <source>
        <strain evidence="3">124861</strain>
    </source>
</reference>
<accession>A0A1X3DJT1</accession>
<comment type="caution">
    <text evidence="2">The sequence shown here is derived from an EMBL/GenBank/DDBJ whole genome shotgun (WGS) entry which is preliminary data.</text>
</comment>
<gene>
    <name evidence="2" type="ORF">BV912_04650</name>
</gene>
<feature type="transmembrane region" description="Helical" evidence="1">
    <location>
        <begin position="26"/>
        <end position="50"/>
    </location>
</feature>
<keyword evidence="1" id="KW-0812">Transmembrane</keyword>
<dbReference type="EMBL" id="MTAB01000007">
    <property type="protein sequence ID" value="OSI23219.1"/>
    <property type="molecule type" value="Genomic_DNA"/>
</dbReference>
<evidence type="ECO:0000313" key="3">
    <source>
        <dbReference type="Proteomes" id="UP000193303"/>
    </source>
</evidence>
<dbReference type="AlphaFoldDB" id="A0A1X3DJT1"/>